<accession>A0ABQ8WW53</accession>
<evidence type="ECO:0000256" key="4">
    <source>
        <dbReference type="ARBA" id="ARBA00022833"/>
    </source>
</evidence>
<feature type="compositionally biased region" description="Basic and acidic residues" evidence="6">
    <location>
        <begin position="897"/>
        <end position="907"/>
    </location>
</feature>
<keyword evidence="9" id="KW-1185">Reference proteome</keyword>
<comment type="subcellular location">
    <subcellularLocation>
        <location evidence="1">Nucleus</location>
    </subcellularLocation>
</comment>
<reference evidence="8 9" key="1">
    <citation type="journal article" date="2023" name="IMA Fungus">
        <title>Comparative genomic study of the Penicillium genus elucidates a diverse pangenome and 15 lateral gene transfer events.</title>
        <authorList>
            <person name="Petersen C."/>
            <person name="Sorensen T."/>
            <person name="Nielsen M.R."/>
            <person name="Sondergaard T.E."/>
            <person name="Sorensen J.L."/>
            <person name="Fitzpatrick D.A."/>
            <person name="Frisvad J.C."/>
            <person name="Nielsen K.L."/>
        </authorList>
    </citation>
    <scope>NUCLEOTIDE SEQUENCE [LARGE SCALE GENOMIC DNA]</scope>
    <source>
        <strain evidence="8 9">IBT 3361</strain>
    </source>
</reference>
<evidence type="ECO:0000256" key="5">
    <source>
        <dbReference type="ARBA" id="ARBA00023242"/>
    </source>
</evidence>
<dbReference type="SMART" id="SM00614">
    <property type="entry name" value="ZnF_BED"/>
    <property type="match status" value="1"/>
</dbReference>
<organism evidence="8 9">
    <name type="scientific">Penicillium chrysogenum</name>
    <name type="common">Penicillium notatum</name>
    <dbReference type="NCBI Taxonomy" id="5076"/>
    <lineage>
        <taxon>Eukaryota</taxon>
        <taxon>Fungi</taxon>
        <taxon>Dikarya</taxon>
        <taxon>Ascomycota</taxon>
        <taxon>Pezizomycotina</taxon>
        <taxon>Eurotiomycetes</taxon>
        <taxon>Eurotiomycetidae</taxon>
        <taxon>Eurotiales</taxon>
        <taxon>Aspergillaceae</taxon>
        <taxon>Penicillium</taxon>
        <taxon>Penicillium chrysogenum species complex</taxon>
    </lineage>
</organism>
<dbReference type="InterPro" id="IPR012337">
    <property type="entry name" value="RNaseH-like_sf"/>
</dbReference>
<proteinExistence type="predicted"/>
<feature type="compositionally biased region" description="Polar residues" evidence="6">
    <location>
        <begin position="839"/>
        <end position="852"/>
    </location>
</feature>
<gene>
    <name evidence="8" type="ORF">N7505_001255</name>
</gene>
<comment type="caution">
    <text evidence="8">The sequence shown here is derived from an EMBL/GenBank/DDBJ whole genome shotgun (WGS) entry which is preliminary data.</text>
</comment>
<dbReference type="SUPFAM" id="SSF53098">
    <property type="entry name" value="Ribonuclease H-like"/>
    <property type="match status" value="1"/>
</dbReference>
<evidence type="ECO:0000313" key="8">
    <source>
        <dbReference type="EMBL" id="KAJ5283275.1"/>
    </source>
</evidence>
<name>A0ABQ8WW53_PENCH</name>
<evidence type="ECO:0000256" key="3">
    <source>
        <dbReference type="ARBA" id="ARBA00022771"/>
    </source>
</evidence>
<evidence type="ECO:0000256" key="6">
    <source>
        <dbReference type="SAM" id="MobiDB-lite"/>
    </source>
</evidence>
<evidence type="ECO:0000313" key="9">
    <source>
        <dbReference type="Proteomes" id="UP001220256"/>
    </source>
</evidence>
<dbReference type="InterPro" id="IPR052035">
    <property type="entry name" value="ZnF_BED_domain_contain"/>
</dbReference>
<keyword evidence="2" id="KW-0479">Metal-binding</keyword>
<sequence>MCVVFIKRFIRGLRFTEGQNEVCGGSERFTEGQNEVHRGSMRFVEGDPQFSDTYASSNYEGAPLDTLQYLIPDDTPFTAPYVSGSQQTLISAYDNSRFAPPSPLQRLSLPPSIATLNPDRINSFALYSGTMSKEFVEWWLQTEFGKSKRINWDARHQAECWNSFDQVANTKDGKPGVICKQCRKVLDHPAAAHTGTSSMNKHRKGVNCAKFASRMPNIKTLLETAASNTSTLVFSQDIWEQKLLNLITVSHLPFLFLEHQEFADVIKYARLAPTTPAIPSRRTIRERLKGFVNEYQERLLQTLPPKAKLSLALDCWTSPFQQAFMAVTGYFLDEEWEYREVLLGFEPLSGTHSGANLGDVVTRILQKHNILDRVLTITTDNASNNTTLVQAVNDSARSIQSSTDSTIIRVPCIAHVIQISLTDLLRKMKASPSNDTTELNWSDDRVRALRARQRTYEIADTLNKVRSLAIYINASSQRRDAFYALQDQEPKLVPIQDVRTRWNSTFLMLRRAKRLQSVFNTFCSQYEQPHFALSSGEWRQIEYLLFILEPFFRFTSLVSRTKDSSIHLVFTIYNRLFDHLERAIAALRRKKVPWKQLMQSALEAASEKLSKYYKDTDSIDGHLYAIGTILSPSQKLQFFSTKEWESEDPTETSWKDIYRGSLETQVERYKEQLNIRQSQLSSNGLSSRVGISELESALELNDSLQFTTPNEDELTQYLDSALQRSSPRAFWKDSQHKWPILASIARDIMSIPATGAGVERLFNSARDICHYRRGSLKPKTIQDIMMFMCTTRFDLQESQRLILQEYLTSQEIAASTEASSTDTTSFEPISDTEEDVVGQTQSLPVSQPSLNTVLGRRQRSGTLSEGDEIQSNPENDVDEDGGLPLPRSSGRVRKVSRRLDGYVVDRN</sequence>
<dbReference type="InterPro" id="IPR008906">
    <property type="entry name" value="HATC_C_dom"/>
</dbReference>
<feature type="domain" description="HAT C-terminal dimerisation" evidence="7">
    <location>
        <begin position="713"/>
        <end position="786"/>
    </location>
</feature>
<dbReference type="PANTHER" id="PTHR46481:SF10">
    <property type="entry name" value="ZINC FINGER BED DOMAIN-CONTAINING PROTEIN 39"/>
    <property type="match status" value="1"/>
</dbReference>
<evidence type="ECO:0000256" key="1">
    <source>
        <dbReference type="ARBA" id="ARBA00004123"/>
    </source>
</evidence>
<keyword evidence="3" id="KW-0863">Zinc-finger</keyword>
<evidence type="ECO:0000256" key="2">
    <source>
        <dbReference type="ARBA" id="ARBA00022723"/>
    </source>
</evidence>
<evidence type="ECO:0000259" key="7">
    <source>
        <dbReference type="Pfam" id="PF05699"/>
    </source>
</evidence>
<feature type="region of interest" description="Disordered" evidence="6">
    <location>
        <begin position="813"/>
        <end position="832"/>
    </location>
</feature>
<feature type="compositionally biased region" description="Low complexity" evidence="6">
    <location>
        <begin position="813"/>
        <end position="827"/>
    </location>
</feature>
<dbReference type="Pfam" id="PF05699">
    <property type="entry name" value="Dimer_Tnp_hAT"/>
    <property type="match status" value="1"/>
</dbReference>
<keyword evidence="5" id="KW-0539">Nucleus</keyword>
<feature type="region of interest" description="Disordered" evidence="6">
    <location>
        <begin position="839"/>
        <end position="907"/>
    </location>
</feature>
<dbReference type="Proteomes" id="UP001220256">
    <property type="component" value="Unassembled WGS sequence"/>
</dbReference>
<protein>
    <recommendedName>
        <fullName evidence="7">HAT C-terminal dimerisation domain-containing protein</fullName>
    </recommendedName>
</protein>
<dbReference type="PANTHER" id="PTHR46481">
    <property type="entry name" value="ZINC FINGER BED DOMAIN-CONTAINING PROTEIN 4"/>
    <property type="match status" value="1"/>
</dbReference>
<dbReference type="EMBL" id="JAPVEB010000001">
    <property type="protein sequence ID" value="KAJ5283275.1"/>
    <property type="molecule type" value="Genomic_DNA"/>
</dbReference>
<keyword evidence="4" id="KW-0862">Zinc</keyword>